<proteinExistence type="predicted"/>
<keyword evidence="4" id="KW-1185">Reference proteome</keyword>
<feature type="compositionally biased region" description="Pro residues" evidence="1">
    <location>
        <begin position="65"/>
        <end position="76"/>
    </location>
</feature>
<accession>A0AAW0BRR4</accession>
<feature type="signal peptide" evidence="2">
    <location>
        <begin position="1"/>
        <end position="20"/>
    </location>
</feature>
<comment type="caution">
    <text evidence="3">The sequence shown here is derived from an EMBL/GenBank/DDBJ whole genome shotgun (WGS) entry which is preliminary data.</text>
</comment>
<organism evidence="3 4">
    <name type="scientific">Favolaschia claudopus</name>
    <dbReference type="NCBI Taxonomy" id="2862362"/>
    <lineage>
        <taxon>Eukaryota</taxon>
        <taxon>Fungi</taxon>
        <taxon>Dikarya</taxon>
        <taxon>Basidiomycota</taxon>
        <taxon>Agaricomycotina</taxon>
        <taxon>Agaricomycetes</taxon>
        <taxon>Agaricomycetidae</taxon>
        <taxon>Agaricales</taxon>
        <taxon>Marasmiineae</taxon>
        <taxon>Mycenaceae</taxon>
        <taxon>Favolaschia</taxon>
    </lineage>
</organism>
<gene>
    <name evidence="3" type="ORF">R3P38DRAFT_3267568</name>
</gene>
<protein>
    <submittedName>
        <fullName evidence="3">Uncharacterized protein</fullName>
    </submittedName>
</protein>
<feature type="region of interest" description="Disordered" evidence="1">
    <location>
        <begin position="63"/>
        <end position="90"/>
    </location>
</feature>
<keyword evidence="2" id="KW-0732">Signal</keyword>
<feature type="chain" id="PRO_5043575441" evidence="2">
    <location>
        <begin position="21"/>
        <end position="116"/>
    </location>
</feature>
<dbReference type="Proteomes" id="UP001362999">
    <property type="component" value="Unassembled WGS sequence"/>
</dbReference>
<dbReference type="EMBL" id="JAWWNJ010000028">
    <property type="protein sequence ID" value="KAK7028750.1"/>
    <property type="molecule type" value="Genomic_DNA"/>
</dbReference>
<evidence type="ECO:0000313" key="4">
    <source>
        <dbReference type="Proteomes" id="UP001362999"/>
    </source>
</evidence>
<evidence type="ECO:0000256" key="1">
    <source>
        <dbReference type="SAM" id="MobiDB-lite"/>
    </source>
</evidence>
<name>A0AAW0BRR4_9AGAR</name>
<sequence length="116" mass="12612">MDFKALLLSVINVLVCCSFTQDPRFLPLLAQIMASNAVDEYDDEALLQLIANLDLNSVNTVARVPSPPRTPPPPYQPVQLNPPNTVPRTRPAAAIVPTSPALYRYDSPTQSGVTPD</sequence>
<evidence type="ECO:0000313" key="3">
    <source>
        <dbReference type="EMBL" id="KAK7028750.1"/>
    </source>
</evidence>
<dbReference type="AlphaFoldDB" id="A0AAW0BRR4"/>
<reference evidence="3 4" key="1">
    <citation type="journal article" date="2024" name="J Genomics">
        <title>Draft genome sequencing and assembly of Favolaschia claudopus CIRM-BRFM 2984 isolated from oak limbs.</title>
        <authorList>
            <person name="Navarro D."/>
            <person name="Drula E."/>
            <person name="Chaduli D."/>
            <person name="Cazenave R."/>
            <person name="Ahrendt S."/>
            <person name="Wang J."/>
            <person name="Lipzen A."/>
            <person name="Daum C."/>
            <person name="Barry K."/>
            <person name="Grigoriev I.V."/>
            <person name="Favel A."/>
            <person name="Rosso M.N."/>
            <person name="Martin F."/>
        </authorList>
    </citation>
    <scope>NUCLEOTIDE SEQUENCE [LARGE SCALE GENOMIC DNA]</scope>
    <source>
        <strain evidence="3 4">CIRM-BRFM 2984</strain>
    </source>
</reference>
<feature type="non-terminal residue" evidence="3">
    <location>
        <position position="116"/>
    </location>
</feature>
<evidence type="ECO:0000256" key="2">
    <source>
        <dbReference type="SAM" id="SignalP"/>
    </source>
</evidence>